<feature type="non-terminal residue" evidence="2">
    <location>
        <position position="1"/>
    </location>
</feature>
<feature type="compositionally biased region" description="Basic and acidic residues" evidence="1">
    <location>
        <begin position="150"/>
        <end position="167"/>
    </location>
</feature>
<feature type="compositionally biased region" description="Basic and acidic residues" evidence="1">
    <location>
        <begin position="127"/>
        <end position="136"/>
    </location>
</feature>
<organism evidence="2">
    <name type="scientific">uncultured Phycisphaerae bacterium</name>
    <dbReference type="NCBI Taxonomy" id="904963"/>
    <lineage>
        <taxon>Bacteria</taxon>
        <taxon>Pseudomonadati</taxon>
        <taxon>Planctomycetota</taxon>
        <taxon>Phycisphaerae</taxon>
        <taxon>environmental samples</taxon>
    </lineage>
</organism>
<feature type="compositionally biased region" description="Basic residues" evidence="1">
    <location>
        <begin position="7"/>
        <end position="20"/>
    </location>
</feature>
<protein>
    <submittedName>
        <fullName evidence="2">Phosphate ABC transporter, periplasmic phosphate-binding protein PstS</fullName>
    </submittedName>
</protein>
<evidence type="ECO:0000256" key="1">
    <source>
        <dbReference type="SAM" id="MobiDB-lite"/>
    </source>
</evidence>
<sequence length="307" mass="34557">EDGRPPAVRRVRCARRRRARRVQERVRRFAAGHVVVLVGRPRGVGRGAEGERLDDREPAGRRGGRGVAGRAADEHPGRHPGRQRRRHLRPRRRARAGRHVVQARLRRRPQEVPERGVPPRPHRRGRGRPDRLEGRLGRRRPQPVQATGEGRLRVPGDELEGPRRPGPADRVLQQGAGPRHLGGVRPLGVRQRQEGAGRQLPRSRRQRGDAEQGRVHARRARPVVQLVGRRQDRLRAGPQDRRRPGRAADPGERRHRHVPDEPPAVRADERRAGRGGEGARRLPARRPRAGAGPQARVPEPRPVEAAV</sequence>
<feature type="region of interest" description="Disordered" evidence="1">
    <location>
        <begin position="39"/>
        <end position="307"/>
    </location>
</feature>
<feature type="compositionally biased region" description="Basic and acidic residues" evidence="1">
    <location>
        <begin position="298"/>
        <end position="307"/>
    </location>
</feature>
<reference evidence="2" key="1">
    <citation type="submission" date="2020-02" db="EMBL/GenBank/DDBJ databases">
        <authorList>
            <person name="Meier V. D."/>
        </authorList>
    </citation>
    <scope>NUCLEOTIDE SEQUENCE</scope>
    <source>
        <strain evidence="2">AVDCRST_MAG64</strain>
    </source>
</reference>
<feature type="non-terminal residue" evidence="2">
    <location>
        <position position="307"/>
    </location>
</feature>
<gene>
    <name evidence="2" type="ORF">AVDCRST_MAG64-659</name>
</gene>
<name>A0A6J4N8Y2_9BACT</name>
<feature type="region of interest" description="Disordered" evidence="1">
    <location>
        <begin position="1"/>
        <end position="23"/>
    </location>
</feature>
<proteinExistence type="predicted"/>
<dbReference type="AlphaFoldDB" id="A0A6J4N8Y2"/>
<feature type="compositionally biased region" description="Basic residues" evidence="1">
    <location>
        <begin position="78"/>
        <end position="98"/>
    </location>
</feature>
<accession>A0A6J4N8Y2</accession>
<feature type="compositionally biased region" description="Basic and acidic residues" evidence="1">
    <location>
        <begin position="266"/>
        <end position="280"/>
    </location>
</feature>
<dbReference type="EMBL" id="CADCUQ010000167">
    <property type="protein sequence ID" value="CAA9381182.1"/>
    <property type="molecule type" value="Genomic_DNA"/>
</dbReference>
<feature type="compositionally biased region" description="Basic and acidic residues" evidence="1">
    <location>
        <begin position="48"/>
        <end position="60"/>
    </location>
</feature>
<evidence type="ECO:0000313" key="2">
    <source>
        <dbReference type="EMBL" id="CAA9381182.1"/>
    </source>
</evidence>
<feature type="compositionally biased region" description="Basic and acidic residues" evidence="1">
    <location>
        <begin position="229"/>
        <end position="242"/>
    </location>
</feature>